<dbReference type="InterPro" id="IPR052579">
    <property type="entry name" value="Zinc_finger_SWIM"/>
</dbReference>
<dbReference type="EMBL" id="NCKW01001915">
    <property type="protein sequence ID" value="POM78762.1"/>
    <property type="molecule type" value="Genomic_DNA"/>
</dbReference>
<evidence type="ECO:0000259" key="2">
    <source>
        <dbReference type="Pfam" id="PF21056"/>
    </source>
</evidence>
<feature type="region of interest" description="Disordered" evidence="1">
    <location>
        <begin position="1"/>
        <end position="22"/>
    </location>
</feature>
<evidence type="ECO:0000313" key="3">
    <source>
        <dbReference type="EMBL" id="POM78762.1"/>
    </source>
</evidence>
<dbReference type="PANTHER" id="PTHR31569:SF4">
    <property type="entry name" value="SWIM-TYPE DOMAIN-CONTAINING PROTEIN"/>
    <property type="match status" value="1"/>
</dbReference>
<dbReference type="Pfam" id="PF21056">
    <property type="entry name" value="ZSWIM1-3_RNaseH-like"/>
    <property type="match status" value="1"/>
</dbReference>
<keyword evidence="4" id="KW-1185">Reference proteome</keyword>
<feature type="domain" description="ZSWIM1/3 RNaseH-like" evidence="2">
    <location>
        <begin position="188"/>
        <end position="261"/>
    </location>
</feature>
<name>A0A2P4YLS8_9STRA</name>
<organism evidence="3 4">
    <name type="scientific">Phytophthora palmivora</name>
    <dbReference type="NCBI Taxonomy" id="4796"/>
    <lineage>
        <taxon>Eukaryota</taxon>
        <taxon>Sar</taxon>
        <taxon>Stramenopiles</taxon>
        <taxon>Oomycota</taxon>
        <taxon>Peronosporomycetes</taxon>
        <taxon>Peronosporales</taxon>
        <taxon>Peronosporaceae</taxon>
        <taxon>Phytophthora</taxon>
    </lineage>
</organism>
<accession>A0A2P4YLS8</accession>
<comment type="caution">
    <text evidence="3">The sequence shown here is derived from an EMBL/GenBank/DDBJ whole genome shotgun (WGS) entry which is preliminary data.</text>
</comment>
<evidence type="ECO:0000256" key="1">
    <source>
        <dbReference type="SAM" id="MobiDB-lite"/>
    </source>
</evidence>
<dbReference type="AlphaFoldDB" id="A0A2P4YLS8"/>
<dbReference type="PANTHER" id="PTHR31569">
    <property type="entry name" value="SWIM-TYPE DOMAIN-CONTAINING PROTEIN"/>
    <property type="match status" value="1"/>
</dbReference>
<sequence>MSRTARSTRVQNHYTNQQGTAPESELFLDETFPYYLVSYACTRSGRQKSGGYGKRPRQTVRTIGCKARMNVLLQRDGESYFLKVSVHETEHNHRLGRDSYTRLPSNRLQSPVAELATVNMLRKVGLSRKKILKYIWDNTDSDPDIVDIHNLMAKLKRADEAGTTVSDRLTETLDRFCEKDSFAAAHLVASCITLQSSHLRSLFSSFPEVLLVDATHDTNFERYKLYSFMVHDSHGRGQHHALTTDERAESMMLAILQFKRSEFPDTRVLLCQFHDIRYIQDRIGKTSYELDSIQRERLKPIASLIVRATSEEEYMRCFDYMKQELETKDCEVPIFWPYFLDNW</sequence>
<proteinExistence type="predicted"/>
<protein>
    <recommendedName>
        <fullName evidence="2">ZSWIM1/3 RNaseH-like domain-containing protein</fullName>
    </recommendedName>
</protein>
<gene>
    <name evidence="3" type="ORF">PHPALM_3673</name>
</gene>
<dbReference type="OrthoDB" id="107861at2759"/>
<feature type="compositionally biased region" description="Polar residues" evidence="1">
    <location>
        <begin position="1"/>
        <end position="21"/>
    </location>
</feature>
<dbReference type="Proteomes" id="UP000237271">
    <property type="component" value="Unassembled WGS sequence"/>
</dbReference>
<dbReference type="InterPro" id="IPR048324">
    <property type="entry name" value="ZSWIM1-3_RNaseH-like"/>
</dbReference>
<evidence type="ECO:0000313" key="4">
    <source>
        <dbReference type="Proteomes" id="UP000237271"/>
    </source>
</evidence>
<reference evidence="3 4" key="1">
    <citation type="journal article" date="2017" name="Genome Biol. Evol.">
        <title>Phytophthora megakarya and P. palmivora, closely related causal agents of cacao black pod rot, underwent increases in genome sizes and gene numbers by different mechanisms.</title>
        <authorList>
            <person name="Ali S.S."/>
            <person name="Shao J."/>
            <person name="Lary D.J."/>
            <person name="Kronmiller B."/>
            <person name="Shen D."/>
            <person name="Strem M.D."/>
            <person name="Amoako-Attah I."/>
            <person name="Akrofi A.Y."/>
            <person name="Begoude B.A."/>
            <person name="Ten Hoopen G.M."/>
            <person name="Coulibaly K."/>
            <person name="Kebe B.I."/>
            <person name="Melnick R.L."/>
            <person name="Guiltinan M.J."/>
            <person name="Tyler B.M."/>
            <person name="Meinhardt L.W."/>
            <person name="Bailey B.A."/>
        </authorList>
    </citation>
    <scope>NUCLEOTIDE SEQUENCE [LARGE SCALE GENOMIC DNA]</scope>
    <source>
        <strain evidence="4">sbr112.9</strain>
    </source>
</reference>